<dbReference type="OrthoDB" id="9809488at2"/>
<dbReference type="Gene3D" id="2.70.70.10">
    <property type="entry name" value="Glucose Permease (Domain IIA)"/>
    <property type="match status" value="1"/>
</dbReference>
<protein>
    <recommendedName>
        <fullName evidence="3">Peptidase M23 domain-containing protein</fullName>
    </recommendedName>
</protein>
<dbReference type="InterPro" id="IPR011055">
    <property type="entry name" value="Dup_hybrid_motif"/>
</dbReference>
<comment type="caution">
    <text evidence="1">The sequence shown here is derived from an EMBL/GenBank/DDBJ whole genome shotgun (WGS) entry which is preliminary data.</text>
</comment>
<dbReference type="RefSeq" id="WP_103083028.1">
    <property type="nucleotide sequence ID" value="NZ_CP021850.1"/>
</dbReference>
<sequence>MATGLVISKTPVYYGPSTTIYPSEGSTVGPNEKVTILWKEGSWYYIEYFVGTTSTRKRMYIETNRVSHIVGTIPSKSFLGTKKTTRPATVYAGPGSDYAKTGSVGAEAVTAYNEVAGNYTFIEYNIPGGKRKRAYIETSRLSNPSTSKIIKDPINPSLNFTGSNHTDYGVPTGTPVYAMCDGTFKFAYIWGKKYQASKNSYLSLGRGIRLTPAPGWKTADGRTPSYIEYGHLSRLNGFSTPNYVERCQGSESGTNYLEKTVILANKTVKCGELIGYSGNSGNTYGATGEHLHIRLR</sequence>
<evidence type="ECO:0000313" key="2">
    <source>
        <dbReference type="Proteomes" id="UP000236151"/>
    </source>
</evidence>
<reference evidence="2" key="1">
    <citation type="submission" date="2017-06" db="EMBL/GenBank/DDBJ databases">
        <title>Investigating the central metabolism of Clostridium thermosuccinogenes.</title>
        <authorList>
            <person name="Koendjbiharie J.G."/>
            <person name="Van Kranenburg R."/>
            <person name="Vriesendorp B."/>
        </authorList>
    </citation>
    <scope>NUCLEOTIDE SEQUENCE [LARGE SCALE GENOMIC DNA]</scope>
    <source>
        <strain evidence="2">DSM 5806</strain>
    </source>
</reference>
<proteinExistence type="predicted"/>
<dbReference type="Proteomes" id="UP000236151">
    <property type="component" value="Unassembled WGS sequence"/>
</dbReference>
<dbReference type="KEGG" id="cthd:CDO33_00005"/>
<gene>
    <name evidence="1" type="ORF">CDQ84_17470</name>
</gene>
<dbReference type="AlphaFoldDB" id="A0A2K2F7H6"/>
<dbReference type="CDD" id="cd12797">
    <property type="entry name" value="M23_peptidase"/>
    <property type="match status" value="1"/>
</dbReference>
<accession>A0A2K2F7H6</accession>
<organism evidence="1 2">
    <name type="scientific">Clostridium thermosuccinogenes</name>
    <dbReference type="NCBI Taxonomy" id="84032"/>
    <lineage>
        <taxon>Bacteria</taxon>
        <taxon>Bacillati</taxon>
        <taxon>Bacillota</taxon>
        <taxon>Clostridia</taxon>
        <taxon>Eubacteriales</taxon>
        <taxon>Clostridiaceae</taxon>
        <taxon>Clostridium</taxon>
    </lineage>
</organism>
<evidence type="ECO:0008006" key="3">
    <source>
        <dbReference type="Google" id="ProtNLM"/>
    </source>
</evidence>
<keyword evidence="2" id="KW-1185">Reference proteome</keyword>
<dbReference type="EMBL" id="NIOJ01000071">
    <property type="protein sequence ID" value="PNT95252.1"/>
    <property type="molecule type" value="Genomic_DNA"/>
</dbReference>
<name>A0A2K2F7H6_9CLOT</name>
<evidence type="ECO:0000313" key="1">
    <source>
        <dbReference type="EMBL" id="PNT95252.1"/>
    </source>
</evidence>